<dbReference type="CDD" id="cd00093">
    <property type="entry name" value="HTH_XRE"/>
    <property type="match status" value="1"/>
</dbReference>
<dbReference type="InterPro" id="IPR001387">
    <property type="entry name" value="Cro/C1-type_HTH"/>
</dbReference>
<dbReference type="Gene3D" id="1.10.260.40">
    <property type="entry name" value="lambda repressor-like DNA-binding domains"/>
    <property type="match status" value="1"/>
</dbReference>
<dbReference type="GO" id="GO:0003677">
    <property type="term" value="F:DNA binding"/>
    <property type="evidence" value="ECO:0007669"/>
    <property type="project" value="InterPro"/>
</dbReference>
<proteinExistence type="predicted"/>
<protein>
    <submittedName>
        <fullName evidence="2">Molybdopterin biosynthesis protein MoeA / Periplasmic molybdate-binding domain</fullName>
    </submittedName>
</protein>
<dbReference type="SMART" id="SM00530">
    <property type="entry name" value="HTH_XRE"/>
    <property type="match status" value="1"/>
</dbReference>
<dbReference type="PANTHER" id="PTHR38431:SF1">
    <property type="entry name" value="BLL2305 PROTEIN"/>
    <property type="match status" value="1"/>
</dbReference>
<dbReference type="AlphaFoldDB" id="A0A170Q9H9"/>
<feature type="domain" description="HTH cro/C1-type" evidence="1">
    <location>
        <begin position="21"/>
        <end position="75"/>
    </location>
</feature>
<dbReference type="SUPFAM" id="SSF47413">
    <property type="entry name" value="lambda repressor-like DNA-binding domains"/>
    <property type="match status" value="1"/>
</dbReference>
<dbReference type="Gene3D" id="3.40.190.10">
    <property type="entry name" value="Periplasmic binding protein-like II"/>
    <property type="match status" value="1"/>
</dbReference>
<gene>
    <name evidence="2" type="ORF">MGWOODY_Clf223</name>
</gene>
<dbReference type="SUPFAM" id="SSF53850">
    <property type="entry name" value="Periplasmic binding protein-like II"/>
    <property type="match status" value="1"/>
</dbReference>
<organism evidence="2">
    <name type="scientific">hydrothermal vent metagenome</name>
    <dbReference type="NCBI Taxonomy" id="652676"/>
    <lineage>
        <taxon>unclassified sequences</taxon>
        <taxon>metagenomes</taxon>
        <taxon>ecological metagenomes</taxon>
    </lineage>
</organism>
<dbReference type="Pfam" id="PF12727">
    <property type="entry name" value="PBP_like"/>
    <property type="match status" value="1"/>
</dbReference>
<dbReference type="InterPro" id="IPR010982">
    <property type="entry name" value="Lambda_DNA-bd_dom_sf"/>
</dbReference>
<dbReference type="Pfam" id="PF01381">
    <property type="entry name" value="HTH_3"/>
    <property type="match status" value="1"/>
</dbReference>
<dbReference type="PROSITE" id="PS50943">
    <property type="entry name" value="HTH_CROC1"/>
    <property type="match status" value="1"/>
</dbReference>
<accession>A0A170Q9H9</accession>
<dbReference type="PANTHER" id="PTHR38431">
    <property type="entry name" value="BLL2305 PROTEIN"/>
    <property type="match status" value="1"/>
</dbReference>
<dbReference type="InterPro" id="IPR024370">
    <property type="entry name" value="PBP_domain"/>
</dbReference>
<dbReference type="EMBL" id="FAXA01000118">
    <property type="protein sequence ID" value="CUV01703.1"/>
    <property type="molecule type" value="Genomic_DNA"/>
</dbReference>
<evidence type="ECO:0000313" key="2">
    <source>
        <dbReference type="EMBL" id="CUV01703.1"/>
    </source>
</evidence>
<name>A0A170Q9H9_9ZZZZ</name>
<sequence>MLDKTSSKVYGNHVITLLNHLKGTRLEAGLSQQALARLAGISRQAYSALESGSSNPSTEVALRLARALKTSVDHLFSLPEAAPQQMLAELVSPPGDDSPTTLGEPSSRVQLVQVGDRLLARPVSRTGSTRQSLIRAEGVALGEPGIDNLVEVQPFDDMDSETTSLGLLGCDPAGVLMEPALNRHGINLVLSEEGSHQALVGLARGEAHVAGCHLRDEETGEFNFPWVFKLIPFPCTLITFASWQQGFIVSPGNPLDIRGAEDLARPEIKIINRRSGSGSRSLLDRLLHRSGLPTAAVTGYSQEAGGHLAVASTVASGQADAGVGVEAAATALGLGFVPLEEERYDLVIPNHFLDHAGVQVLLDLLRQSGLRRRVETLGGYDVSAMGLPVSRN</sequence>
<reference evidence="2" key="1">
    <citation type="submission" date="2015-10" db="EMBL/GenBank/DDBJ databases">
        <authorList>
            <person name="Gilbert D.G."/>
        </authorList>
    </citation>
    <scope>NUCLEOTIDE SEQUENCE</scope>
</reference>
<evidence type="ECO:0000259" key="1">
    <source>
        <dbReference type="PROSITE" id="PS50943"/>
    </source>
</evidence>